<dbReference type="AlphaFoldDB" id="X0RY42"/>
<feature type="transmembrane region" description="Helical" evidence="1">
    <location>
        <begin position="125"/>
        <end position="148"/>
    </location>
</feature>
<dbReference type="PANTHER" id="PTHR34989">
    <property type="entry name" value="PROTEIN HDED"/>
    <property type="match status" value="1"/>
</dbReference>
<feature type="transmembrane region" description="Helical" evidence="1">
    <location>
        <begin position="97"/>
        <end position="119"/>
    </location>
</feature>
<evidence type="ECO:0008006" key="3">
    <source>
        <dbReference type="Google" id="ProtNLM"/>
    </source>
</evidence>
<comment type="caution">
    <text evidence="2">The sequence shown here is derived from an EMBL/GenBank/DDBJ whole genome shotgun (WGS) entry which is preliminary data.</text>
</comment>
<dbReference type="EMBL" id="BARS01006341">
    <property type="protein sequence ID" value="GAF67916.1"/>
    <property type="molecule type" value="Genomic_DNA"/>
</dbReference>
<feature type="transmembrane region" description="Helical" evidence="1">
    <location>
        <begin position="6"/>
        <end position="31"/>
    </location>
</feature>
<gene>
    <name evidence="2" type="ORF">S01H1_12359</name>
</gene>
<keyword evidence="1" id="KW-0472">Membrane</keyword>
<dbReference type="Pfam" id="PF03729">
    <property type="entry name" value="DUF308"/>
    <property type="match status" value="1"/>
</dbReference>
<dbReference type="PANTHER" id="PTHR34989:SF1">
    <property type="entry name" value="PROTEIN HDED"/>
    <property type="match status" value="1"/>
</dbReference>
<feature type="non-terminal residue" evidence="2">
    <location>
        <position position="1"/>
    </location>
</feature>
<feature type="transmembrane region" description="Helical" evidence="1">
    <location>
        <begin position="67"/>
        <end position="85"/>
    </location>
</feature>
<protein>
    <recommendedName>
        <fullName evidence="3">HdeD family acid-resistance protein</fullName>
    </recommendedName>
</protein>
<dbReference type="GO" id="GO:0005886">
    <property type="term" value="C:plasma membrane"/>
    <property type="evidence" value="ECO:0007669"/>
    <property type="project" value="TreeGrafter"/>
</dbReference>
<name>X0RY42_9ZZZZ</name>
<dbReference type="InterPro" id="IPR005325">
    <property type="entry name" value="DUF308_memb"/>
</dbReference>
<dbReference type="InterPro" id="IPR052712">
    <property type="entry name" value="Acid_resist_chaperone_HdeD"/>
</dbReference>
<keyword evidence="1" id="KW-0812">Transmembrane</keyword>
<evidence type="ECO:0000313" key="2">
    <source>
        <dbReference type="EMBL" id="GAF67916.1"/>
    </source>
</evidence>
<feature type="transmembrane region" description="Helical" evidence="1">
    <location>
        <begin position="43"/>
        <end position="61"/>
    </location>
</feature>
<reference evidence="2" key="1">
    <citation type="journal article" date="2014" name="Front. Microbiol.">
        <title>High frequency of phylogenetically diverse reductive dehalogenase-homologous genes in deep subseafloor sedimentary metagenomes.</title>
        <authorList>
            <person name="Kawai M."/>
            <person name="Futagami T."/>
            <person name="Toyoda A."/>
            <person name="Takaki Y."/>
            <person name="Nishi S."/>
            <person name="Hori S."/>
            <person name="Arai W."/>
            <person name="Tsubouchi T."/>
            <person name="Morono Y."/>
            <person name="Uchiyama I."/>
            <person name="Ito T."/>
            <person name="Fujiyama A."/>
            <person name="Inagaki F."/>
            <person name="Takami H."/>
        </authorList>
    </citation>
    <scope>NUCLEOTIDE SEQUENCE</scope>
    <source>
        <strain evidence="2">Expedition CK06-06</strain>
    </source>
</reference>
<proteinExistence type="predicted"/>
<sequence length="160" mass="16172">ALALAAPLWTGVAVALLVGLLVLAAGIAQCAFSFRASSFGHKLLGLLFGLLTAICGVVMVAQPVLDLSFLTPALAGYFLIAGIFEEFAALRVRPLRGWGWILVGGLLSLLLGGLISAQWPLSGAGAIGALVGIKVMFLGATMITLGSAARALAAQTGRGA</sequence>
<organism evidence="2">
    <name type="scientific">marine sediment metagenome</name>
    <dbReference type="NCBI Taxonomy" id="412755"/>
    <lineage>
        <taxon>unclassified sequences</taxon>
        <taxon>metagenomes</taxon>
        <taxon>ecological metagenomes</taxon>
    </lineage>
</organism>
<keyword evidence="1" id="KW-1133">Transmembrane helix</keyword>
<evidence type="ECO:0000256" key="1">
    <source>
        <dbReference type="SAM" id="Phobius"/>
    </source>
</evidence>
<accession>X0RY42</accession>